<evidence type="ECO:0000313" key="2">
    <source>
        <dbReference type="Proteomes" id="UP001472677"/>
    </source>
</evidence>
<name>A0ABR2G2T2_9ROSI</name>
<reference evidence="1 2" key="1">
    <citation type="journal article" date="2024" name="G3 (Bethesda)">
        <title>Genome assembly of Hibiscus sabdariffa L. provides insights into metabolisms of medicinal natural products.</title>
        <authorList>
            <person name="Kim T."/>
        </authorList>
    </citation>
    <scope>NUCLEOTIDE SEQUENCE [LARGE SCALE GENOMIC DNA]</scope>
    <source>
        <strain evidence="1">TK-2024</strain>
        <tissue evidence="1">Old leaves</tissue>
    </source>
</reference>
<keyword evidence="2" id="KW-1185">Reference proteome</keyword>
<gene>
    <name evidence="1" type="ORF">V6N12_045442</name>
</gene>
<protein>
    <recommendedName>
        <fullName evidence="3">Reverse transcriptase zinc-binding domain-containing protein</fullName>
    </recommendedName>
</protein>
<dbReference type="EMBL" id="JBBPBM010000003">
    <property type="protein sequence ID" value="KAK8593360.1"/>
    <property type="molecule type" value="Genomic_DNA"/>
</dbReference>
<proteinExistence type="predicted"/>
<accession>A0ABR2G2T2</accession>
<evidence type="ECO:0000313" key="1">
    <source>
        <dbReference type="EMBL" id="KAK8593360.1"/>
    </source>
</evidence>
<dbReference type="Proteomes" id="UP001472677">
    <property type="component" value="Unassembled WGS sequence"/>
</dbReference>
<organism evidence="1 2">
    <name type="scientific">Hibiscus sabdariffa</name>
    <name type="common">roselle</name>
    <dbReference type="NCBI Taxonomy" id="183260"/>
    <lineage>
        <taxon>Eukaryota</taxon>
        <taxon>Viridiplantae</taxon>
        <taxon>Streptophyta</taxon>
        <taxon>Embryophyta</taxon>
        <taxon>Tracheophyta</taxon>
        <taxon>Spermatophyta</taxon>
        <taxon>Magnoliopsida</taxon>
        <taxon>eudicotyledons</taxon>
        <taxon>Gunneridae</taxon>
        <taxon>Pentapetalae</taxon>
        <taxon>rosids</taxon>
        <taxon>malvids</taxon>
        <taxon>Malvales</taxon>
        <taxon>Malvaceae</taxon>
        <taxon>Malvoideae</taxon>
        <taxon>Hibiscus</taxon>
    </lineage>
</organism>
<evidence type="ECO:0008006" key="3">
    <source>
        <dbReference type="Google" id="ProtNLM"/>
    </source>
</evidence>
<sequence length="156" mass="17797">MDSRCSACGVEVETIDHVLHRCPIAHTLWCSLVRSEYLSQFFHFPFKDWIFANCTNAGKYARDGAGRNRLWIGASRIPMARLGGVGIGILWWRSSTGPRNLDYWFFERNLVVEVDSLEAIRVVQQGLAGQSSLSLAFYIVELLHLSWSVKLEHVLR</sequence>
<comment type="caution">
    <text evidence="1">The sequence shown here is derived from an EMBL/GenBank/DDBJ whole genome shotgun (WGS) entry which is preliminary data.</text>
</comment>